<dbReference type="GO" id="GO:0016020">
    <property type="term" value="C:membrane"/>
    <property type="evidence" value="ECO:0007669"/>
    <property type="project" value="InterPro"/>
</dbReference>
<dbReference type="Proteomes" id="UP000030588">
    <property type="component" value="Unassembled WGS sequence"/>
</dbReference>
<dbReference type="GO" id="GO:0000155">
    <property type="term" value="F:phosphorelay sensor kinase activity"/>
    <property type="evidence" value="ECO:0007669"/>
    <property type="project" value="InterPro"/>
</dbReference>
<dbReference type="PANTHER" id="PTHR34220">
    <property type="entry name" value="SENSOR HISTIDINE KINASE YPDA"/>
    <property type="match status" value="1"/>
</dbReference>
<evidence type="ECO:0000259" key="2">
    <source>
        <dbReference type="Pfam" id="PF02518"/>
    </source>
</evidence>
<evidence type="ECO:0000256" key="1">
    <source>
        <dbReference type="SAM" id="Phobius"/>
    </source>
</evidence>
<evidence type="ECO:0000313" key="4">
    <source>
        <dbReference type="EMBL" id="KHD86294.1"/>
    </source>
</evidence>
<dbReference type="Pfam" id="PF02518">
    <property type="entry name" value="HATPase_c"/>
    <property type="match status" value="1"/>
</dbReference>
<dbReference type="RefSeq" id="WP_035353387.1">
    <property type="nucleotide sequence ID" value="NZ_JAMAUG010000007.1"/>
</dbReference>
<feature type="domain" description="Histidine kinase/HSP90-like ATPase" evidence="2">
    <location>
        <begin position="151"/>
        <end position="215"/>
    </location>
</feature>
<keyword evidence="4" id="KW-0418">Kinase</keyword>
<keyword evidence="1" id="KW-0472">Membrane</keyword>
<dbReference type="EMBL" id="JRUN01000007">
    <property type="protein sequence ID" value="KHD86294.1"/>
    <property type="molecule type" value="Genomic_DNA"/>
</dbReference>
<gene>
    <name evidence="4" type="ORF">NG54_03785</name>
</gene>
<keyword evidence="1" id="KW-1133">Transmembrane helix</keyword>
<comment type="caution">
    <text evidence="4">The sequence shown here is derived from an EMBL/GenBank/DDBJ whole genome shotgun (WGS) entry which is preliminary data.</text>
</comment>
<evidence type="ECO:0000259" key="3">
    <source>
        <dbReference type="Pfam" id="PF06580"/>
    </source>
</evidence>
<dbReference type="SUPFAM" id="SSF55874">
    <property type="entry name" value="ATPase domain of HSP90 chaperone/DNA topoisomerase II/histidine kinase"/>
    <property type="match status" value="1"/>
</dbReference>
<sequence>MSESVFTLIVLVGLGIPIASYVILLLLGYFDKEFDYLQLEKKKIEMENELHRVEYLQLTQQIQPHFLFNSLNAMLSLGRLGKTADLNHALEEFSKFLRYKYVEKESLVPFEKELIYTSHYLSIQQIRFGHRLEVHYQIDEEAKRTYLPPYMLQTLVENSFKHGLEKKTGTKTLSISLKREGNWVILQVMDNGPEFDTSNLGQTGIGLENIKKRLALIYDLYSELSLKRVSGITKATVIWPYTLEGKV</sequence>
<evidence type="ECO:0000313" key="5">
    <source>
        <dbReference type="Proteomes" id="UP000030588"/>
    </source>
</evidence>
<name>A0A0A6VI67_9BACI</name>
<protein>
    <submittedName>
        <fullName evidence="4">Histidine kinase</fullName>
    </submittedName>
</protein>
<accession>A0A0A6VI67</accession>
<dbReference type="InterPro" id="IPR010559">
    <property type="entry name" value="Sig_transdc_His_kin_internal"/>
</dbReference>
<proteinExistence type="predicted"/>
<dbReference type="AlphaFoldDB" id="A0A0A6VI67"/>
<organism evidence="4 5">
    <name type="scientific">Heyndrickxia ginsengihumi</name>
    <dbReference type="NCBI Taxonomy" id="363870"/>
    <lineage>
        <taxon>Bacteria</taxon>
        <taxon>Bacillati</taxon>
        <taxon>Bacillota</taxon>
        <taxon>Bacilli</taxon>
        <taxon>Bacillales</taxon>
        <taxon>Bacillaceae</taxon>
        <taxon>Heyndrickxia</taxon>
    </lineage>
</organism>
<dbReference type="Gene3D" id="3.30.565.10">
    <property type="entry name" value="Histidine kinase-like ATPase, C-terminal domain"/>
    <property type="match status" value="1"/>
</dbReference>
<dbReference type="InterPro" id="IPR050640">
    <property type="entry name" value="Bact_2-comp_sensor_kinase"/>
</dbReference>
<keyword evidence="4" id="KW-0808">Transferase</keyword>
<keyword evidence="1" id="KW-0812">Transmembrane</keyword>
<dbReference type="InterPro" id="IPR003594">
    <property type="entry name" value="HATPase_dom"/>
</dbReference>
<dbReference type="Pfam" id="PF06580">
    <property type="entry name" value="His_kinase"/>
    <property type="match status" value="1"/>
</dbReference>
<dbReference type="InterPro" id="IPR036890">
    <property type="entry name" value="HATPase_C_sf"/>
</dbReference>
<feature type="transmembrane region" description="Helical" evidence="1">
    <location>
        <begin position="6"/>
        <end position="30"/>
    </location>
</feature>
<reference evidence="4 5" key="1">
    <citation type="submission" date="2014-10" db="EMBL/GenBank/DDBJ databases">
        <title>Draft genome of phytase producing Bacillus ginsengihumi strain M2.11.</title>
        <authorList>
            <person name="Toymentseva A."/>
            <person name="Boulygina E.A."/>
            <person name="Kazakov S.V."/>
            <person name="Kayumov I."/>
            <person name="Suleimanova A.D."/>
            <person name="Mardanova A.M."/>
            <person name="Maria S.N."/>
            <person name="Sergey M.Y."/>
            <person name="Sharipova M.R."/>
        </authorList>
    </citation>
    <scope>NUCLEOTIDE SEQUENCE [LARGE SCALE GENOMIC DNA]</scope>
    <source>
        <strain evidence="4 5">M2.11</strain>
    </source>
</reference>
<dbReference type="STRING" id="363870.NG54_03785"/>
<feature type="domain" description="Signal transduction histidine kinase internal region" evidence="3">
    <location>
        <begin position="54"/>
        <end position="132"/>
    </location>
</feature>
<dbReference type="OrthoDB" id="9776552at2"/>
<dbReference type="PANTHER" id="PTHR34220:SF7">
    <property type="entry name" value="SENSOR HISTIDINE KINASE YPDA"/>
    <property type="match status" value="1"/>
</dbReference>